<dbReference type="Proteomes" id="UP000008084">
    <property type="component" value="Chromosome"/>
</dbReference>
<organism evidence="1 2">
    <name type="scientific">Yersinia enterocolitica subsp. palearctica serotype O:3 (strain DSM 13030 / CIP 106945 / Y11)</name>
    <dbReference type="NCBI Taxonomy" id="930944"/>
    <lineage>
        <taxon>Bacteria</taxon>
        <taxon>Pseudomonadati</taxon>
        <taxon>Pseudomonadota</taxon>
        <taxon>Gammaproteobacteria</taxon>
        <taxon>Enterobacterales</taxon>
        <taxon>Yersiniaceae</taxon>
        <taxon>Yersinia</taxon>
    </lineage>
</organism>
<dbReference type="EMBL" id="FR729477">
    <property type="protein sequence ID" value="CBY27142.1"/>
    <property type="molecule type" value="Genomic_DNA"/>
</dbReference>
<dbReference type="HOGENOM" id="CLU_3207190_0_0_6"/>
<proteinExistence type="predicted"/>
<dbReference type="AlphaFoldDB" id="A0A0H3NZD0"/>
<dbReference type="GeneID" id="51907332"/>
<dbReference type="RefSeq" id="WP_014608954.1">
    <property type="nucleotide sequence ID" value="NC_017564.1"/>
</dbReference>
<accession>A0A0H3NZD0</accession>
<evidence type="ECO:0000313" key="1">
    <source>
        <dbReference type="EMBL" id="CBY27142.1"/>
    </source>
</evidence>
<gene>
    <name evidence="1" type="ordered locus">Y11_10391</name>
</gene>
<dbReference type="KEGG" id="yey:Y11_10391"/>
<protein>
    <submittedName>
        <fullName evidence="1">Uncharacterized protein</fullName>
    </submittedName>
</protein>
<evidence type="ECO:0000313" key="2">
    <source>
        <dbReference type="Proteomes" id="UP000008084"/>
    </source>
</evidence>
<reference evidence="1 2" key="1">
    <citation type="journal article" date="2011" name="J. Bacteriol.">
        <title>Complete genome sequence of Yersinia enterocolitica subsp. palearctica serogroup O:3.</title>
        <authorList>
            <person name="Batzilla J."/>
            <person name="Hoper D."/>
            <person name="Antonenka U."/>
            <person name="Heesemann J."/>
            <person name="Rakin A."/>
        </authorList>
    </citation>
    <scope>NUCLEOTIDE SEQUENCE [LARGE SCALE GENOMIC DNA]</scope>
    <source>
        <strain evidence="2">DSM 13030 / CIP 106945 / Y11</strain>
    </source>
</reference>
<sequence length="45" mass="4958">MAANAHAACSMTGKAVVMHNIPRLFMPRPHYFTHHGSPSGSRHNM</sequence>
<name>A0A0H3NZD0_YERE1</name>